<feature type="transmembrane region" description="Helical" evidence="1">
    <location>
        <begin position="23"/>
        <end position="47"/>
    </location>
</feature>
<evidence type="ECO:0000256" key="1">
    <source>
        <dbReference type="SAM" id="Phobius"/>
    </source>
</evidence>
<sequence>MRVTPILDTATRLFMLATFQSRAYPLSMILHVLIPHALLGAICMPLIHTGLRTVMQALHLGSEQGQSDASV</sequence>
<keyword evidence="1" id="KW-0472">Membrane</keyword>
<dbReference type="AlphaFoldDB" id="W4LJK5"/>
<gene>
    <name evidence="2" type="ORF">ETSY1_22350</name>
</gene>
<dbReference type="EMBL" id="AZHW01000653">
    <property type="protein sequence ID" value="ETW97531.1"/>
    <property type="molecule type" value="Genomic_DNA"/>
</dbReference>
<name>W4LJK5_ENTF1</name>
<keyword evidence="1" id="KW-1133">Transmembrane helix</keyword>
<dbReference type="Proteomes" id="UP000019141">
    <property type="component" value="Unassembled WGS sequence"/>
</dbReference>
<evidence type="ECO:0000313" key="2">
    <source>
        <dbReference type="EMBL" id="ETW97531.1"/>
    </source>
</evidence>
<comment type="caution">
    <text evidence="2">The sequence shown here is derived from an EMBL/GenBank/DDBJ whole genome shotgun (WGS) entry which is preliminary data.</text>
</comment>
<organism evidence="2 3">
    <name type="scientific">Entotheonella factor</name>
    <dbReference type="NCBI Taxonomy" id="1429438"/>
    <lineage>
        <taxon>Bacteria</taxon>
        <taxon>Pseudomonadati</taxon>
        <taxon>Nitrospinota/Tectimicrobiota group</taxon>
        <taxon>Candidatus Tectimicrobiota</taxon>
        <taxon>Candidatus Entotheonellia</taxon>
        <taxon>Candidatus Entotheonellales</taxon>
        <taxon>Candidatus Entotheonellaceae</taxon>
        <taxon>Candidatus Entotheonella</taxon>
    </lineage>
</organism>
<keyword evidence="1" id="KW-0812">Transmembrane</keyword>
<proteinExistence type="predicted"/>
<keyword evidence="3" id="KW-1185">Reference proteome</keyword>
<dbReference type="HOGENOM" id="CLU_2732487_0_0_7"/>
<evidence type="ECO:0000313" key="3">
    <source>
        <dbReference type="Proteomes" id="UP000019141"/>
    </source>
</evidence>
<reference evidence="2 3" key="1">
    <citation type="journal article" date="2014" name="Nature">
        <title>An environmental bacterial taxon with a large and distinct metabolic repertoire.</title>
        <authorList>
            <person name="Wilson M.C."/>
            <person name="Mori T."/>
            <person name="Ruckert C."/>
            <person name="Uria A.R."/>
            <person name="Helf M.J."/>
            <person name="Takada K."/>
            <person name="Gernert C."/>
            <person name="Steffens U.A."/>
            <person name="Heycke N."/>
            <person name="Schmitt S."/>
            <person name="Rinke C."/>
            <person name="Helfrich E.J."/>
            <person name="Brachmann A.O."/>
            <person name="Gurgui C."/>
            <person name="Wakimoto T."/>
            <person name="Kracht M."/>
            <person name="Crusemann M."/>
            <person name="Hentschel U."/>
            <person name="Abe I."/>
            <person name="Matsunaga S."/>
            <person name="Kalinowski J."/>
            <person name="Takeyama H."/>
            <person name="Piel J."/>
        </authorList>
    </citation>
    <scope>NUCLEOTIDE SEQUENCE [LARGE SCALE GENOMIC DNA]</scope>
    <source>
        <strain evidence="3">TSY1</strain>
    </source>
</reference>
<accession>W4LJK5</accession>
<protein>
    <submittedName>
        <fullName evidence="2">Uncharacterized protein</fullName>
    </submittedName>
</protein>